<organism evidence="1 2">
    <name type="scientific">Dipteronia sinensis</name>
    <dbReference type="NCBI Taxonomy" id="43782"/>
    <lineage>
        <taxon>Eukaryota</taxon>
        <taxon>Viridiplantae</taxon>
        <taxon>Streptophyta</taxon>
        <taxon>Embryophyta</taxon>
        <taxon>Tracheophyta</taxon>
        <taxon>Spermatophyta</taxon>
        <taxon>Magnoliopsida</taxon>
        <taxon>eudicotyledons</taxon>
        <taxon>Gunneridae</taxon>
        <taxon>Pentapetalae</taxon>
        <taxon>rosids</taxon>
        <taxon>malvids</taxon>
        <taxon>Sapindales</taxon>
        <taxon>Sapindaceae</taxon>
        <taxon>Hippocastanoideae</taxon>
        <taxon>Acereae</taxon>
        <taxon>Dipteronia</taxon>
    </lineage>
</organism>
<dbReference type="Proteomes" id="UP001281410">
    <property type="component" value="Unassembled WGS sequence"/>
</dbReference>
<accession>A0AAE0A627</accession>
<keyword evidence="2" id="KW-1185">Reference proteome</keyword>
<reference evidence="1" key="1">
    <citation type="journal article" date="2023" name="Plant J.">
        <title>Genome sequences and population genomics provide insights into the demographic history, inbreeding, and mutation load of two 'living fossil' tree species of Dipteronia.</title>
        <authorList>
            <person name="Feng Y."/>
            <person name="Comes H.P."/>
            <person name="Chen J."/>
            <person name="Zhu S."/>
            <person name="Lu R."/>
            <person name="Zhang X."/>
            <person name="Li P."/>
            <person name="Qiu J."/>
            <person name="Olsen K.M."/>
            <person name="Qiu Y."/>
        </authorList>
    </citation>
    <scope>NUCLEOTIDE SEQUENCE</scope>
    <source>
        <strain evidence="1">NBL</strain>
    </source>
</reference>
<name>A0AAE0A627_9ROSI</name>
<gene>
    <name evidence="1" type="ORF">Dsin_018843</name>
</gene>
<proteinExistence type="predicted"/>
<sequence length="106" mass="11506">MGRASVGRPDRPASETGQAQARFAGGLGRSLIWKISGWARGTVKNLRNIMYTFEVYGSIFGQLVNWGKSSIYFGTSVSLSRIGKLQSLVGMLMGQLPISYLGVSLF</sequence>
<comment type="caution">
    <text evidence="1">The sequence shown here is derived from an EMBL/GenBank/DDBJ whole genome shotgun (WGS) entry which is preliminary data.</text>
</comment>
<dbReference type="EMBL" id="JANJYJ010000006">
    <property type="protein sequence ID" value="KAK3204797.1"/>
    <property type="molecule type" value="Genomic_DNA"/>
</dbReference>
<protein>
    <submittedName>
        <fullName evidence="1">Uncharacterized protein</fullName>
    </submittedName>
</protein>
<evidence type="ECO:0000313" key="1">
    <source>
        <dbReference type="EMBL" id="KAK3204797.1"/>
    </source>
</evidence>
<dbReference type="AlphaFoldDB" id="A0AAE0A627"/>
<evidence type="ECO:0000313" key="2">
    <source>
        <dbReference type="Proteomes" id="UP001281410"/>
    </source>
</evidence>